<sequence length="46" mass="5159">MYDVHTAMPAGVQRTAEHFRLRDGRISTIMLIFDAAPWQPMAAAIT</sequence>
<proteinExistence type="predicted"/>
<protein>
    <submittedName>
        <fullName evidence="1">Uncharacterized protein</fullName>
    </submittedName>
</protein>
<dbReference type="Gene3D" id="3.10.450.50">
    <property type="match status" value="1"/>
</dbReference>
<organism evidence="1">
    <name type="scientific">Nonomuraea gerenzanensis</name>
    <dbReference type="NCBI Taxonomy" id="93944"/>
    <lineage>
        <taxon>Bacteria</taxon>
        <taxon>Bacillati</taxon>
        <taxon>Actinomycetota</taxon>
        <taxon>Actinomycetes</taxon>
        <taxon>Streptosporangiales</taxon>
        <taxon>Streptosporangiaceae</taxon>
        <taxon>Nonomuraea</taxon>
    </lineage>
</organism>
<dbReference type="EMBL" id="LT559118">
    <property type="protein sequence ID" value="SBP00231.1"/>
    <property type="molecule type" value="Genomic_DNA"/>
</dbReference>
<evidence type="ECO:0000313" key="1">
    <source>
        <dbReference type="EMBL" id="SBP00231.1"/>
    </source>
</evidence>
<accession>A0A1M4EN14</accession>
<gene>
    <name evidence="1" type="ORF">BN4615_P9747</name>
</gene>
<dbReference type="RefSeq" id="WP_225268842.1">
    <property type="nucleotide sequence ID" value="NZ_CP084058.1"/>
</dbReference>
<reference evidence="1" key="1">
    <citation type="submission" date="2016-04" db="EMBL/GenBank/DDBJ databases">
        <authorList>
            <person name="Evans L.H."/>
            <person name="Alamgir A."/>
            <person name="Owens N."/>
            <person name="Weber N.D."/>
            <person name="Virtaneva K."/>
            <person name="Barbian K."/>
            <person name="Babar A."/>
            <person name="Rosenke K."/>
        </authorList>
    </citation>
    <scope>NUCLEOTIDE SEQUENCE</scope>
    <source>
        <strain evidence="1">Nono1</strain>
    </source>
</reference>
<dbReference type="AlphaFoldDB" id="A0A1M4EN14"/>
<name>A0A1M4EN14_9ACTN</name>